<dbReference type="Pfam" id="PF11951">
    <property type="entry name" value="Fungal_trans_2"/>
    <property type="match status" value="1"/>
</dbReference>
<evidence type="ECO:0000256" key="3">
    <source>
        <dbReference type="SAM" id="MobiDB-lite"/>
    </source>
</evidence>
<evidence type="ECO:0000313" key="6">
    <source>
        <dbReference type="Proteomes" id="UP000800092"/>
    </source>
</evidence>
<dbReference type="InterPro" id="IPR021858">
    <property type="entry name" value="Fun_TF"/>
</dbReference>
<dbReference type="EMBL" id="ML991870">
    <property type="protein sequence ID" value="KAF2229242.1"/>
    <property type="molecule type" value="Genomic_DNA"/>
</dbReference>
<dbReference type="PROSITE" id="PS00463">
    <property type="entry name" value="ZN2_CY6_FUNGAL_1"/>
    <property type="match status" value="1"/>
</dbReference>
<sequence>MSSDILTSPVPPPGLTRLSISSTSQPSSSSSESPLTTPSFGNPLRFSSDGGSDEEPEIVPKVEELEENGIPIPKIEPSSEDNTISPSPITPRRGRGRPRKHPPVTTTAAKGRSKTGCFTCRKRKKKCDEAKPSCNHCLKNNVVCEGYPPKAYWRSGKQRRASFALDPPAELPLLIDGVETETDRIFLDHFNINVSRVLTVLNDDGNPFRTILLPMALRHAGLMHSVLCLAGSHLVERHPGNYDYVERQAHHFGQACRKLRMDEAMAANMAGESDMIIEDPVIASTVVLCLDTVVNGDLHGQYRYHMDSAEAIINRQRKDPRHMSRNVDFQMFLHEFFNYHNIANSITNYQRRNVFMSEDFELPQFMIQPEAGALLGVMDGLFGILSRIRKIRDSVRQRKHAGYLPLVDYELLSDAQQIDVALRQWRCVHEKGTARHVASMLYRQTTWIYLRRTVLADQPPDQKVHEAVHDGLMYLRQLPGDDSTQSILLMPLFLLGCSAYKTEYRPEISEAFDRLQAYSEFGNIKYARQIVLRIWEMMDGGDEDVWDWETIISNMGWDFLIT</sequence>
<evidence type="ECO:0000256" key="2">
    <source>
        <dbReference type="ARBA" id="ARBA00023242"/>
    </source>
</evidence>
<name>A0A6A6GTY5_VIRVR</name>
<dbReference type="AlphaFoldDB" id="A0A6A6GTY5"/>
<dbReference type="GO" id="GO:0000976">
    <property type="term" value="F:transcription cis-regulatory region binding"/>
    <property type="evidence" value="ECO:0007669"/>
    <property type="project" value="TreeGrafter"/>
</dbReference>
<proteinExistence type="predicted"/>
<dbReference type="PROSITE" id="PS00354">
    <property type="entry name" value="HMGI_Y"/>
    <property type="match status" value="1"/>
</dbReference>
<evidence type="ECO:0000256" key="1">
    <source>
        <dbReference type="ARBA" id="ARBA00004123"/>
    </source>
</evidence>
<evidence type="ECO:0000313" key="5">
    <source>
        <dbReference type="EMBL" id="KAF2229242.1"/>
    </source>
</evidence>
<dbReference type="Gene3D" id="4.10.240.10">
    <property type="entry name" value="Zn(2)-C6 fungal-type DNA-binding domain"/>
    <property type="match status" value="1"/>
</dbReference>
<dbReference type="Pfam" id="PF00172">
    <property type="entry name" value="Zn_clus"/>
    <property type="match status" value="1"/>
</dbReference>
<organism evidence="5 6">
    <name type="scientific">Viridothelium virens</name>
    <name type="common">Speckled blister lichen</name>
    <name type="synonym">Trypethelium virens</name>
    <dbReference type="NCBI Taxonomy" id="1048519"/>
    <lineage>
        <taxon>Eukaryota</taxon>
        <taxon>Fungi</taxon>
        <taxon>Dikarya</taxon>
        <taxon>Ascomycota</taxon>
        <taxon>Pezizomycotina</taxon>
        <taxon>Dothideomycetes</taxon>
        <taxon>Dothideomycetes incertae sedis</taxon>
        <taxon>Trypetheliales</taxon>
        <taxon>Trypetheliaceae</taxon>
        <taxon>Viridothelium</taxon>
    </lineage>
</organism>
<evidence type="ECO:0000259" key="4">
    <source>
        <dbReference type="PROSITE" id="PS50048"/>
    </source>
</evidence>
<feature type="region of interest" description="Disordered" evidence="3">
    <location>
        <begin position="1"/>
        <end position="111"/>
    </location>
</feature>
<protein>
    <recommendedName>
        <fullName evidence="4">Zn(2)-C6 fungal-type domain-containing protein</fullName>
    </recommendedName>
</protein>
<dbReference type="PROSITE" id="PS50048">
    <property type="entry name" value="ZN2_CY6_FUNGAL_2"/>
    <property type="match status" value="1"/>
</dbReference>
<feature type="compositionally biased region" description="Basic residues" evidence="3">
    <location>
        <begin position="92"/>
        <end position="102"/>
    </location>
</feature>
<dbReference type="PANTHER" id="PTHR37534:SF38">
    <property type="entry name" value="ZN(2)-C6 FUNGAL-TYPE DOMAIN-CONTAINING PROTEIN"/>
    <property type="match status" value="1"/>
</dbReference>
<feature type="domain" description="Zn(2)-C6 fungal-type" evidence="4">
    <location>
        <begin position="116"/>
        <end position="144"/>
    </location>
</feature>
<dbReference type="OrthoDB" id="5333823at2759"/>
<dbReference type="PANTHER" id="PTHR37534">
    <property type="entry name" value="TRANSCRIPTIONAL ACTIVATOR PROTEIN UGA3"/>
    <property type="match status" value="1"/>
</dbReference>
<dbReference type="InterPro" id="IPR000637">
    <property type="entry name" value="HMGI/Y_DNA-bd_CS"/>
</dbReference>
<feature type="compositionally biased region" description="Low complexity" evidence="3">
    <location>
        <begin position="19"/>
        <end position="39"/>
    </location>
</feature>
<dbReference type="SMART" id="SM00066">
    <property type="entry name" value="GAL4"/>
    <property type="match status" value="1"/>
</dbReference>
<accession>A0A6A6GTY5</accession>
<gene>
    <name evidence="5" type="ORF">EV356DRAFT_521580</name>
</gene>
<dbReference type="InterPro" id="IPR001138">
    <property type="entry name" value="Zn2Cys6_DnaBD"/>
</dbReference>
<reference evidence="5" key="1">
    <citation type="journal article" date="2020" name="Stud. Mycol.">
        <title>101 Dothideomycetes genomes: a test case for predicting lifestyles and emergence of pathogens.</title>
        <authorList>
            <person name="Haridas S."/>
            <person name="Albert R."/>
            <person name="Binder M."/>
            <person name="Bloem J."/>
            <person name="Labutti K."/>
            <person name="Salamov A."/>
            <person name="Andreopoulos B."/>
            <person name="Baker S."/>
            <person name="Barry K."/>
            <person name="Bills G."/>
            <person name="Bluhm B."/>
            <person name="Cannon C."/>
            <person name="Castanera R."/>
            <person name="Culley D."/>
            <person name="Daum C."/>
            <person name="Ezra D."/>
            <person name="Gonzalez J."/>
            <person name="Henrissat B."/>
            <person name="Kuo A."/>
            <person name="Liang C."/>
            <person name="Lipzen A."/>
            <person name="Lutzoni F."/>
            <person name="Magnuson J."/>
            <person name="Mondo S."/>
            <person name="Nolan M."/>
            <person name="Ohm R."/>
            <person name="Pangilinan J."/>
            <person name="Park H.-J."/>
            <person name="Ramirez L."/>
            <person name="Alfaro M."/>
            <person name="Sun H."/>
            <person name="Tritt A."/>
            <person name="Yoshinaga Y."/>
            <person name="Zwiers L.-H."/>
            <person name="Turgeon B."/>
            <person name="Goodwin S."/>
            <person name="Spatafora J."/>
            <person name="Crous P."/>
            <person name="Grigoriev I."/>
        </authorList>
    </citation>
    <scope>NUCLEOTIDE SEQUENCE</scope>
    <source>
        <strain evidence="5">Tuck. ex Michener</strain>
    </source>
</reference>
<dbReference type="CDD" id="cd00067">
    <property type="entry name" value="GAL4"/>
    <property type="match status" value="1"/>
</dbReference>
<keyword evidence="2" id="KW-0539">Nucleus</keyword>
<keyword evidence="6" id="KW-1185">Reference proteome</keyword>
<dbReference type="GO" id="GO:0045944">
    <property type="term" value="P:positive regulation of transcription by RNA polymerase II"/>
    <property type="evidence" value="ECO:0007669"/>
    <property type="project" value="TreeGrafter"/>
</dbReference>
<dbReference type="Proteomes" id="UP000800092">
    <property type="component" value="Unassembled WGS sequence"/>
</dbReference>
<dbReference type="GO" id="GO:0008270">
    <property type="term" value="F:zinc ion binding"/>
    <property type="evidence" value="ECO:0007669"/>
    <property type="project" value="InterPro"/>
</dbReference>
<dbReference type="InterPro" id="IPR036864">
    <property type="entry name" value="Zn2-C6_fun-type_DNA-bd_sf"/>
</dbReference>
<comment type="subcellular location">
    <subcellularLocation>
        <location evidence="1">Nucleus</location>
    </subcellularLocation>
</comment>
<dbReference type="GO" id="GO:0000981">
    <property type="term" value="F:DNA-binding transcription factor activity, RNA polymerase II-specific"/>
    <property type="evidence" value="ECO:0007669"/>
    <property type="project" value="InterPro"/>
</dbReference>
<dbReference type="GO" id="GO:0005634">
    <property type="term" value="C:nucleus"/>
    <property type="evidence" value="ECO:0007669"/>
    <property type="project" value="UniProtKB-SubCell"/>
</dbReference>
<dbReference type="SUPFAM" id="SSF57701">
    <property type="entry name" value="Zn2/Cys6 DNA-binding domain"/>
    <property type="match status" value="1"/>
</dbReference>